<evidence type="ECO:0000313" key="18">
    <source>
        <dbReference type="EMBL" id="KMW21220.1"/>
    </source>
</evidence>
<feature type="domain" description="Thiamine pyrophosphate enzyme N-terminal TPP-binding" evidence="17">
    <location>
        <begin position="5"/>
        <end position="120"/>
    </location>
</feature>
<keyword evidence="10 14" id="KW-0460">Magnesium</keyword>
<dbReference type="Pfam" id="PF02776">
    <property type="entry name" value="TPP_enzyme_N"/>
    <property type="match status" value="1"/>
</dbReference>
<dbReference type="OrthoDB" id="4494979at2"/>
<evidence type="ECO:0000256" key="6">
    <source>
        <dbReference type="ARBA" id="ARBA00022630"/>
    </source>
</evidence>
<protein>
    <recommendedName>
        <fullName evidence="4 14">Acetolactate synthase</fullName>
        <ecNumber evidence="4 14">2.2.1.6</ecNumber>
    </recommendedName>
</protein>
<dbReference type="Gene3D" id="3.40.50.970">
    <property type="match status" value="2"/>
</dbReference>
<dbReference type="InterPro" id="IPR039368">
    <property type="entry name" value="AHAS_TPP"/>
</dbReference>
<dbReference type="PANTHER" id="PTHR18968">
    <property type="entry name" value="THIAMINE PYROPHOSPHATE ENZYMES"/>
    <property type="match status" value="1"/>
</dbReference>
<evidence type="ECO:0000256" key="14">
    <source>
        <dbReference type="RuleBase" id="RU003591"/>
    </source>
</evidence>
<dbReference type="InterPro" id="IPR029035">
    <property type="entry name" value="DHS-like_NAD/FAD-binding_dom"/>
</dbReference>
<evidence type="ECO:0000259" key="15">
    <source>
        <dbReference type="Pfam" id="PF00205"/>
    </source>
</evidence>
<dbReference type="SUPFAM" id="SSF52518">
    <property type="entry name" value="Thiamin diphosphate-binding fold (THDP-binding)"/>
    <property type="match status" value="2"/>
</dbReference>
<dbReference type="Proteomes" id="UP000037392">
    <property type="component" value="Unassembled WGS sequence"/>
</dbReference>
<dbReference type="GeneID" id="93166859"/>
<dbReference type="FunFam" id="3.40.50.970:FF:000016">
    <property type="entry name" value="Acetolactate synthase"/>
    <property type="match status" value="1"/>
</dbReference>
<dbReference type="CDD" id="cd02015">
    <property type="entry name" value="TPP_AHAS"/>
    <property type="match status" value="1"/>
</dbReference>
<evidence type="ECO:0000256" key="1">
    <source>
        <dbReference type="ARBA" id="ARBA00004974"/>
    </source>
</evidence>
<comment type="cofactor">
    <cofactor evidence="14">
        <name>Mg(2+)</name>
        <dbReference type="ChEBI" id="CHEBI:18420"/>
    </cofactor>
    <text evidence="14">Binds 1 Mg(2+) ion per subunit.</text>
</comment>
<accession>A0A0J9EZ40</accession>
<organism evidence="18 19">
    <name type="scientific">[Clostridium] citroniae WAL-19142</name>
    <dbReference type="NCBI Taxonomy" id="742734"/>
    <lineage>
        <taxon>Bacteria</taxon>
        <taxon>Bacillati</taxon>
        <taxon>Bacillota</taxon>
        <taxon>Clostridia</taxon>
        <taxon>Lachnospirales</taxon>
        <taxon>Lachnospiraceae</taxon>
        <taxon>Enterocloster</taxon>
    </lineage>
</organism>
<evidence type="ECO:0000256" key="8">
    <source>
        <dbReference type="ARBA" id="ARBA00022723"/>
    </source>
</evidence>
<dbReference type="GO" id="GO:0009099">
    <property type="term" value="P:L-valine biosynthetic process"/>
    <property type="evidence" value="ECO:0007669"/>
    <property type="project" value="UniProtKB-UniPathway"/>
</dbReference>
<dbReference type="GO" id="GO:0030976">
    <property type="term" value="F:thiamine pyrophosphate binding"/>
    <property type="evidence" value="ECO:0007669"/>
    <property type="project" value="UniProtKB-UniRule"/>
</dbReference>
<evidence type="ECO:0000259" key="17">
    <source>
        <dbReference type="Pfam" id="PF02776"/>
    </source>
</evidence>
<keyword evidence="9" id="KW-0274">FAD</keyword>
<dbReference type="FunFam" id="3.40.50.1220:FF:000008">
    <property type="entry name" value="Acetolactate synthase"/>
    <property type="match status" value="1"/>
</dbReference>
<dbReference type="InterPro" id="IPR012001">
    <property type="entry name" value="Thiamin_PyroP_enz_TPP-bd_dom"/>
</dbReference>
<gene>
    <name evidence="18" type="ORF">HMPREF9470_01777</name>
</gene>
<dbReference type="FunFam" id="3.40.50.970:FF:000007">
    <property type="entry name" value="Acetolactate synthase"/>
    <property type="match status" value="1"/>
</dbReference>
<evidence type="ECO:0000256" key="7">
    <source>
        <dbReference type="ARBA" id="ARBA00022679"/>
    </source>
</evidence>
<dbReference type="UniPathway" id="UPA00049">
    <property type="reaction ID" value="UER00059"/>
</dbReference>
<dbReference type="PATRIC" id="fig|742734.4.peg.1907"/>
<keyword evidence="7 14" id="KW-0808">Transferase</keyword>
<evidence type="ECO:0000256" key="10">
    <source>
        <dbReference type="ARBA" id="ARBA00022842"/>
    </source>
</evidence>
<dbReference type="InterPro" id="IPR011766">
    <property type="entry name" value="TPP_enzyme_TPP-bd"/>
</dbReference>
<keyword evidence="11 14" id="KW-0786">Thiamine pyrophosphate</keyword>
<dbReference type="GO" id="GO:0003984">
    <property type="term" value="F:acetolactate synthase activity"/>
    <property type="evidence" value="ECO:0007669"/>
    <property type="project" value="UniProtKB-EC"/>
</dbReference>
<dbReference type="RefSeq" id="WP_007861363.1">
    <property type="nucleotide sequence ID" value="NZ_KQ235877.1"/>
</dbReference>
<name>A0A0J9EZ40_9FIRM</name>
<evidence type="ECO:0000313" key="19">
    <source>
        <dbReference type="Proteomes" id="UP000037392"/>
    </source>
</evidence>
<reference evidence="18 19" key="1">
    <citation type="submission" date="2011-04" db="EMBL/GenBank/DDBJ databases">
        <title>The Genome Sequence of Clostridium citroniae WAL-19142.</title>
        <authorList>
            <consortium name="The Broad Institute Genome Sequencing Platform"/>
            <person name="Earl A."/>
            <person name="Ward D."/>
            <person name="Feldgarden M."/>
            <person name="Gevers D."/>
            <person name="Warren Y.A."/>
            <person name="Tyrrell K.L."/>
            <person name="Citron D.M."/>
            <person name="Goldstein E.J."/>
            <person name="Daigneault M."/>
            <person name="Allen-Vercoe E."/>
            <person name="Young S.K."/>
            <person name="Zeng Q."/>
            <person name="Gargeya S."/>
            <person name="Fitzgerald M."/>
            <person name="Haas B."/>
            <person name="Abouelleil A."/>
            <person name="Alvarado L."/>
            <person name="Arachchi H.M."/>
            <person name="Berlin A."/>
            <person name="Brown A."/>
            <person name="Chapman S.B."/>
            <person name="Chen Z."/>
            <person name="Dunbar C."/>
            <person name="Freedman E."/>
            <person name="Gearin G."/>
            <person name="Gellesch M."/>
            <person name="Goldberg J."/>
            <person name="Griggs A."/>
            <person name="Gujja S."/>
            <person name="Heilman E.R."/>
            <person name="Heiman D."/>
            <person name="Howarth C."/>
            <person name="Larson L."/>
            <person name="Lui A."/>
            <person name="MacDonald P.J."/>
            <person name="Mehta T."/>
            <person name="Montmayeur A."/>
            <person name="Murphy C."/>
            <person name="Neiman D."/>
            <person name="Pearson M."/>
            <person name="Priest M."/>
            <person name="Roberts A."/>
            <person name="Saif S."/>
            <person name="Shea T."/>
            <person name="Shenoy N."/>
            <person name="Sisk P."/>
            <person name="Stolte C."/>
            <person name="Sykes S."/>
            <person name="White J."/>
            <person name="Yandava C."/>
            <person name="Wortman J."/>
            <person name="Nusbaum C."/>
            <person name="Birren B."/>
        </authorList>
    </citation>
    <scope>NUCLEOTIDE SEQUENCE [LARGE SCALE GENOMIC DNA]</scope>
    <source>
        <strain evidence="18 19">WAL-19142</strain>
    </source>
</reference>
<comment type="caution">
    <text evidence="18">The sequence shown here is derived from an EMBL/GenBank/DDBJ whole genome shotgun (WGS) entry which is preliminary data.</text>
</comment>
<evidence type="ECO:0000256" key="11">
    <source>
        <dbReference type="ARBA" id="ARBA00023052"/>
    </source>
</evidence>
<dbReference type="Gene3D" id="3.40.50.1220">
    <property type="entry name" value="TPP-binding domain"/>
    <property type="match status" value="1"/>
</dbReference>
<keyword evidence="8 14" id="KW-0479">Metal-binding</keyword>
<dbReference type="EC" id="2.2.1.6" evidence="4 14"/>
<dbReference type="PANTHER" id="PTHR18968:SF13">
    <property type="entry name" value="ACETOLACTATE SYNTHASE CATALYTIC SUBUNIT, MITOCHONDRIAL"/>
    <property type="match status" value="1"/>
</dbReference>
<dbReference type="NCBIfam" id="TIGR00118">
    <property type="entry name" value="acolac_lg"/>
    <property type="match status" value="1"/>
</dbReference>
<evidence type="ECO:0000256" key="9">
    <source>
        <dbReference type="ARBA" id="ARBA00022827"/>
    </source>
</evidence>
<comment type="pathway">
    <text evidence="1 14">Amino-acid biosynthesis; L-isoleucine biosynthesis; L-isoleucine from 2-oxobutanoate: step 1/4.</text>
</comment>
<keyword evidence="12 14" id="KW-0100">Branched-chain amino acid biosynthesis</keyword>
<keyword evidence="6" id="KW-0285">Flavoprotein</keyword>
<keyword evidence="5 14" id="KW-0028">Amino-acid biosynthesis</keyword>
<dbReference type="Pfam" id="PF00205">
    <property type="entry name" value="TPP_enzyme_M"/>
    <property type="match status" value="1"/>
</dbReference>
<evidence type="ECO:0000256" key="12">
    <source>
        <dbReference type="ARBA" id="ARBA00023304"/>
    </source>
</evidence>
<dbReference type="GO" id="GO:0050660">
    <property type="term" value="F:flavin adenine dinucleotide binding"/>
    <property type="evidence" value="ECO:0007669"/>
    <property type="project" value="InterPro"/>
</dbReference>
<comment type="catalytic activity">
    <reaction evidence="13 14">
        <text>2 pyruvate + H(+) = (2S)-2-acetolactate + CO2</text>
        <dbReference type="Rhea" id="RHEA:25249"/>
        <dbReference type="ChEBI" id="CHEBI:15361"/>
        <dbReference type="ChEBI" id="CHEBI:15378"/>
        <dbReference type="ChEBI" id="CHEBI:16526"/>
        <dbReference type="ChEBI" id="CHEBI:58476"/>
        <dbReference type="EC" id="2.2.1.6"/>
    </reaction>
</comment>
<comment type="similarity">
    <text evidence="3 14">Belongs to the TPP enzyme family.</text>
</comment>
<dbReference type="InterPro" id="IPR012846">
    <property type="entry name" value="Acetolactate_synth_lsu"/>
</dbReference>
<feature type="domain" description="Thiamine pyrophosphate enzyme central" evidence="15">
    <location>
        <begin position="194"/>
        <end position="328"/>
    </location>
</feature>
<dbReference type="InterPro" id="IPR045229">
    <property type="entry name" value="TPP_enz"/>
</dbReference>
<dbReference type="UniPathway" id="UPA00047">
    <property type="reaction ID" value="UER00055"/>
</dbReference>
<evidence type="ECO:0000256" key="4">
    <source>
        <dbReference type="ARBA" id="ARBA00013145"/>
    </source>
</evidence>
<evidence type="ECO:0000259" key="16">
    <source>
        <dbReference type="Pfam" id="PF02775"/>
    </source>
</evidence>
<dbReference type="CDD" id="cd07035">
    <property type="entry name" value="TPP_PYR_POX_like"/>
    <property type="match status" value="1"/>
</dbReference>
<dbReference type="GO" id="GO:0000287">
    <property type="term" value="F:magnesium ion binding"/>
    <property type="evidence" value="ECO:0007669"/>
    <property type="project" value="UniProtKB-UniRule"/>
</dbReference>
<feature type="domain" description="Thiamine pyrophosphate enzyme TPP-binding" evidence="16">
    <location>
        <begin position="383"/>
        <end position="530"/>
    </location>
</feature>
<evidence type="ECO:0000256" key="13">
    <source>
        <dbReference type="ARBA" id="ARBA00048670"/>
    </source>
</evidence>
<dbReference type="InterPro" id="IPR012000">
    <property type="entry name" value="Thiamin_PyroP_enz_cen_dom"/>
</dbReference>
<evidence type="ECO:0000256" key="3">
    <source>
        <dbReference type="ARBA" id="ARBA00007812"/>
    </source>
</evidence>
<sequence length="560" mass="61143">MSKLTGAEIVVECLKEQGVDTVFGFPGGAILNIYDALYQHQDEITHILTSHEQGASHAADGYARATGKVGVCMATSGPGATNLVTGIATAYMDSVPMVAITCNVTNSLLGKDSFQEIDITGVTMPITKYNFIVKDVKRLATVIRRAFTIAQTGRPGPVLVDITKDVTAAACEYEKEVPEEIVRQSDTIREEDMERAVEMIRKSRKPFIFVGGGAVLSNASDELRAFAHKIQAPVADSLMGKGAFDGCDELYTGMVGMHGTKTSNFGITEADLLIVVGARFSDRVTGNASKFARNAKILQLDIDPAEINKNIKVDASVIGDVKVILRKLNARLDPINHDEWIAHIERMKDMYPLRYDKNTLTGPFIVQTINEVTQGDAVIVTEVGQHQMWAAQYYNHRQPRTFLTSGGLGTMGYGLGAAIGAKMGCRDKTVINIAGDGCFRMNMNEIATATRYNIPVVEVIVNNHVLGMVRQWQTLFYGKRYSQTILNDGVDFIKVAEAMGAKAYRVTQKEELEPTLREAISLNVPVVIDCQISCDEKVFPMVSPGAPIADAFDDTDLKIN</sequence>
<dbReference type="GO" id="GO:0005948">
    <property type="term" value="C:acetolactate synthase complex"/>
    <property type="evidence" value="ECO:0007669"/>
    <property type="project" value="TreeGrafter"/>
</dbReference>
<evidence type="ECO:0000256" key="5">
    <source>
        <dbReference type="ARBA" id="ARBA00022605"/>
    </source>
</evidence>
<dbReference type="GO" id="GO:0009097">
    <property type="term" value="P:isoleucine biosynthetic process"/>
    <property type="evidence" value="ECO:0007669"/>
    <property type="project" value="UniProtKB-UniPathway"/>
</dbReference>
<evidence type="ECO:0000256" key="2">
    <source>
        <dbReference type="ARBA" id="ARBA00005025"/>
    </source>
</evidence>
<dbReference type="Pfam" id="PF02775">
    <property type="entry name" value="TPP_enzyme_C"/>
    <property type="match status" value="1"/>
</dbReference>
<comment type="cofactor">
    <cofactor evidence="14">
        <name>thiamine diphosphate</name>
        <dbReference type="ChEBI" id="CHEBI:58937"/>
    </cofactor>
    <text evidence="14">Binds 1 thiamine pyrophosphate per subunit.</text>
</comment>
<dbReference type="SUPFAM" id="SSF52467">
    <property type="entry name" value="DHS-like NAD/FAD-binding domain"/>
    <property type="match status" value="1"/>
</dbReference>
<dbReference type="AlphaFoldDB" id="A0A0J9EZ40"/>
<comment type="pathway">
    <text evidence="2 14">Amino-acid biosynthesis; L-valine biosynthesis; L-valine from pyruvate: step 1/4.</text>
</comment>
<proteinExistence type="inferred from homology"/>
<dbReference type="EMBL" id="ADLK01000016">
    <property type="protein sequence ID" value="KMW21220.1"/>
    <property type="molecule type" value="Genomic_DNA"/>
</dbReference>
<dbReference type="InterPro" id="IPR029061">
    <property type="entry name" value="THDP-binding"/>
</dbReference>